<dbReference type="InterPro" id="IPR007404">
    <property type="entry name" value="YdjM-like"/>
</dbReference>
<dbReference type="Proteomes" id="UP001519921">
    <property type="component" value="Unassembled WGS sequence"/>
</dbReference>
<protein>
    <submittedName>
        <fullName evidence="2">Metal-dependent hydrolase</fullName>
    </submittedName>
</protein>
<feature type="transmembrane region" description="Helical" evidence="1">
    <location>
        <begin position="110"/>
        <end position="128"/>
    </location>
</feature>
<keyword evidence="2" id="KW-0378">Hydrolase</keyword>
<keyword evidence="3" id="KW-1185">Reference proteome</keyword>
<dbReference type="EMBL" id="JAHXPT010000021">
    <property type="protein sequence ID" value="MBW6411843.1"/>
    <property type="molecule type" value="Genomic_DNA"/>
</dbReference>
<dbReference type="GO" id="GO:0016787">
    <property type="term" value="F:hydrolase activity"/>
    <property type="evidence" value="ECO:0007669"/>
    <property type="project" value="UniProtKB-KW"/>
</dbReference>
<feature type="transmembrane region" description="Helical" evidence="1">
    <location>
        <begin position="7"/>
        <end position="31"/>
    </location>
</feature>
<feature type="transmembrane region" description="Helical" evidence="1">
    <location>
        <begin position="51"/>
        <end position="77"/>
    </location>
</feature>
<keyword evidence="1" id="KW-1133">Transmembrane helix</keyword>
<reference evidence="2 3" key="1">
    <citation type="submission" date="2021-07" db="EMBL/GenBank/DDBJ databases">
        <title>Clostridium weizhouense sp. nov., an anaerobic bacterium isolated from activated sludge of Petroleum wastewater.</title>
        <authorList>
            <person name="Li Q."/>
        </authorList>
    </citation>
    <scope>NUCLEOTIDE SEQUENCE [LARGE SCALE GENOMIC DNA]</scope>
    <source>
        <strain evidence="2 3">YB-6</strain>
    </source>
</reference>
<sequence>MKRTHTAIGLATTIPLIAIEPISAIGILGSVVPDWDFYLGLKHRTITHSLLFLTISTAAISIFSIPVGLVWFINYALHLIADSFTRMGTPYLYPFYKRYFGLRKLKTRGAADYLIQLFAIFFICSVYLM</sequence>
<dbReference type="Pfam" id="PF04307">
    <property type="entry name" value="YdjM"/>
    <property type="match status" value="1"/>
</dbReference>
<name>A0ABS7AT59_9CLOT</name>
<keyword evidence="1" id="KW-0812">Transmembrane</keyword>
<evidence type="ECO:0000313" key="3">
    <source>
        <dbReference type="Proteomes" id="UP001519921"/>
    </source>
</evidence>
<proteinExistence type="predicted"/>
<organism evidence="2 3">
    <name type="scientific">Clostridium weizhouense</name>
    <dbReference type="NCBI Taxonomy" id="2859781"/>
    <lineage>
        <taxon>Bacteria</taxon>
        <taxon>Bacillati</taxon>
        <taxon>Bacillota</taxon>
        <taxon>Clostridia</taxon>
        <taxon>Eubacteriales</taxon>
        <taxon>Clostridiaceae</taxon>
        <taxon>Clostridium</taxon>
    </lineage>
</organism>
<accession>A0ABS7AT59</accession>
<comment type="caution">
    <text evidence="2">The sequence shown here is derived from an EMBL/GenBank/DDBJ whole genome shotgun (WGS) entry which is preliminary data.</text>
</comment>
<evidence type="ECO:0000256" key="1">
    <source>
        <dbReference type="SAM" id="Phobius"/>
    </source>
</evidence>
<gene>
    <name evidence="2" type="ORF">KYD98_17310</name>
</gene>
<keyword evidence="1" id="KW-0472">Membrane</keyword>
<evidence type="ECO:0000313" key="2">
    <source>
        <dbReference type="EMBL" id="MBW6411843.1"/>
    </source>
</evidence>